<reference evidence="2" key="1">
    <citation type="submission" date="2020-10" db="EMBL/GenBank/DDBJ databases">
        <title>Genome-based taxonomic classification of the species Anabaenopsis elenkinii.</title>
        <authorList>
            <person name="Delbaje E."/>
            <person name="Andreote A.P.D."/>
            <person name="Pellegrinetti T.A."/>
            <person name="Cruz R.B."/>
            <person name="Branco L.H.Z."/>
            <person name="Fiore M.F."/>
        </authorList>
    </citation>
    <scope>NUCLEOTIDE SEQUENCE [LARGE SCALE GENOMIC DNA]</scope>
    <source>
        <strain evidence="2">CCIBt3563</strain>
    </source>
</reference>
<protein>
    <submittedName>
        <fullName evidence="1">Uncharacterized protein</fullName>
    </submittedName>
</protein>
<organism evidence="1 2">
    <name type="scientific">Anabaenopsis elenkinii CCIBt3563</name>
    <dbReference type="NCBI Taxonomy" id="2779889"/>
    <lineage>
        <taxon>Bacteria</taxon>
        <taxon>Bacillati</taxon>
        <taxon>Cyanobacteriota</taxon>
        <taxon>Cyanophyceae</taxon>
        <taxon>Nostocales</taxon>
        <taxon>Nodulariaceae</taxon>
        <taxon>Anabaenopsis</taxon>
    </lineage>
</organism>
<accession>A0A7S6RDI4</accession>
<dbReference type="EMBL" id="CP063311">
    <property type="protein sequence ID" value="QOV22954.1"/>
    <property type="molecule type" value="Genomic_DNA"/>
</dbReference>
<gene>
    <name evidence="1" type="ORF">IM676_00885</name>
</gene>
<dbReference type="KEGG" id="aee:IM676_00885"/>
<dbReference type="AlphaFoldDB" id="A0A7S6RDI4"/>
<evidence type="ECO:0000313" key="1">
    <source>
        <dbReference type="EMBL" id="QOV22954.1"/>
    </source>
</evidence>
<proteinExistence type="predicted"/>
<evidence type="ECO:0000313" key="2">
    <source>
        <dbReference type="Proteomes" id="UP000593846"/>
    </source>
</evidence>
<name>A0A7S6RDI4_9CYAN</name>
<sequence>MNTSYKGTRKAYQFIQIRVQLLGRGMTNEIMNLYVNGKRLRPRVRTIHEFLNYLGAQGFCLVTAELETEGIYTHFYTLQRQILTEQPPDGDIFDELSRAKEGADFGDTIRNLLEGGLDRFA</sequence>
<keyword evidence="2" id="KW-1185">Reference proteome</keyword>
<dbReference type="Proteomes" id="UP000593846">
    <property type="component" value="Chromosome"/>
</dbReference>